<name>A0A7W6JZL7_9HYPH</name>
<dbReference type="AlphaFoldDB" id="A0A7W6JZL7"/>
<comment type="caution">
    <text evidence="1">The sequence shown here is derived from an EMBL/GenBank/DDBJ whole genome shotgun (WGS) entry which is preliminary data.</text>
</comment>
<dbReference type="EMBL" id="JACIDU010000003">
    <property type="protein sequence ID" value="MBB4102418.1"/>
    <property type="molecule type" value="Genomic_DNA"/>
</dbReference>
<protein>
    <submittedName>
        <fullName evidence="1">Uncharacterized protein</fullName>
    </submittedName>
</protein>
<reference evidence="1 2" key="1">
    <citation type="submission" date="2020-08" db="EMBL/GenBank/DDBJ databases">
        <title>Genomic Encyclopedia of Type Strains, Phase IV (KMG-IV): sequencing the most valuable type-strain genomes for metagenomic binning, comparative biology and taxonomic classification.</title>
        <authorList>
            <person name="Goeker M."/>
        </authorList>
    </citation>
    <scope>NUCLEOTIDE SEQUENCE [LARGE SCALE GENOMIC DNA]</scope>
    <source>
        <strain evidence="1 2">DSM 26385</strain>
    </source>
</reference>
<evidence type="ECO:0000313" key="2">
    <source>
        <dbReference type="Proteomes" id="UP000584824"/>
    </source>
</evidence>
<dbReference type="Proteomes" id="UP000584824">
    <property type="component" value="Unassembled WGS sequence"/>
</dbReference>
<organism evidence="1 2">
    <name type="scientific">Allorhizobium borbori</name>
    <dbReference type="NCBI Taxonomy" id="485907"/>
    <lineage>
        <taxon>Bacteria</taxon>
        <taxon>Pseudomonadati</taxon>
        <taxon>Pseudomonadota</taxon>
        <taxon>Alphaproteobacteria</taxon>
        <taxon>Hyphomicrobiales</taxon>
        <taxon>Rhizobiaceae</taxon>
        <taxon>Rhizobium/Agrobacterium group</taxon>
        <taxon>Allorhizobium</taxon>
    </lineage>
</organism>
<proteinExistence type="predicted"/>
<evidence type="ECO:0000313" key="1">
    <source>
        <dbReference type="EMBL" id="MBB4102418.1"/>
    </source>
</evidence>
<accession>A0A7W6JZL7</accession>
<gene>
    <name evidence="1" type="ORF">GGQ66_000953</name>
</gene>
<sequence>MVTDREWQLLRREYGDLAYEEPHRHAEMLAALRRPRLVVDNTAKK</sequence>
<keyword evidence="2" id="KW-1185">Reference proteome</keyword>